<sequence>MVSLNLFRRRQVKSSVLDVPLEKYDQGTGLPAIINIGHVDYKPLVSLQETRDHLTFLSALSSLRDSLPSSDDTAFSSLCKESAKAYTNWAQHTLISRPFTASDLPSLEILVAWHSHLLNPTIYDQEIAGAYRALEGVDFPLSEIASLISRRDDTAKAIRQNTLPSFRLITSDEESSLKKTVWSYEEIGMAIGRQAKFVGHMKRIGWLDEKYWDKGLSKLQFSIVLYHAWLDLMQSTECKYFLVPRLDIDLAWHTHQLHHGRYKADTIMVLGKLLNHDDAAGDEKTGNGMEVTRKLWKKRFGWEYQ</sequence>
<organism evidence="1 2">
    <name type="scientific">Kwoniella mangroviensis CBS 10435</name>
    <dbReference type="NCBI Taxonomy" id="1331196"/>
    <lineage>
        <taxon>Eukaryota</taxon>
        <taxon>Fungi</taxon>
        <taxon>Dikarya</taxon>
        <taxon>Basidiomycota</taxon>
        <taxon>Agaricomycotina</taxon>
        <taxon>Tremellomycetes</taxon>
        <taxon>Tremellales</taxon>
        <taxon>Cryptococcaceae</taxon>
        <taxon>Kwoniella</taxon>
    </lineage>
</organism>
<name>A0A1B9J0J4_9TREE</name>
<protein>
    <submittedName>
        <fullName evidence="1">Uncharacterized protein</fullName>
    </submittedName>
</protein>
<evidence type="ECO:0000313" key="2">
    <source>
        <dbReference type="Proteomes" id="UP000092583"/>
    </source>
</evidence>
<evidence type="ECO:0000313" key="1">
    <source>
        <dbReference type="EMBL" id="OCF61311.1"/>
    </source>
</evidence>
<accession>A0A1B9J0J4</accession>
<dbReference type="PANTHER" id="PTHR34365:SF7">
    <property type="entry name" value="GLYCINE-RICH DOMAIN-CONTAINING PROTEIN 1"/>
    <property type="match status" value="1"/>
</dbReference>
<dbReference type="EMBL" id="KI669459">
    <property type="protein sequence ID" value="OCF61311.1"/>
    <property type="molecule type" value="Genomic_DNA"/>
</dbReference>
<dbReference type="Proteomes" id="UP000092583">
    <property type="component" value="Unassembled WGS sequence"/>
</dbReference>
<gene>
    <name evidence="1" type="ORF">L486_00959</name>
</gene>
<dbReference type="Pfam" id="PF07173">
    <property type="entry name" value="GRDP-like"/>
    <property type="match status" value="1"/>
</dbReference>
<dbReference type="AlphaFoldDB" id="A0A1B9J0J4"/>
<dbReference type="InterPro" id="IPR009836">
    <property type="entry name" value="GRDP-like"/>
</dbReference>
<proteinExistence type="predicted"/>
<dbReference type="OrthoDB" id="2587819at2759"/>
<dbReference type="PANTHER" id="PTHR34365">
    <property type="entry name" value="ENOLASE (DUF1399)"/>
    <property type="match status" value="1"/>
</dbReference>
<reference evidence="2" key="2">
    <citation type="submission" date="2013-12" db="EMBL/GenBank/DDBJ databases">
        <title>Evolution of pathogenesis and genome organization in the Tremellales.</title>
        <authorList>
            <person name="Cuomo C."/>
            <person name="Litvintseva A."/>
            <person name="Heitman J."/>
            <person name="Chen Y."/>
            <person name="Sun S."/>
            <person name="Springer D."/>
            <person name="Dromer F."/>
            <person name="Young S."/>
            <person name="Zeng Q."/>
            <person name="Chapman S."/>
            <person name="Gujja S."/>
            <person name="Saif S."/>
            <person name="Birren B."/>
        </authorList>
    </citation>
    <scope>NUCLEOTIDE SEQUENCE [LARGE SCALE GENOMIC DNA]</scope>
    <source>
        <strain evidence="2">CBS 10435</strain>
    </source>
</reference>
<keyword evidence="2" id="KW-1185">Reference proteome</keyword>
<dbReference type="STRING" id="1331196.A0A1B9J0J4"/>
<reference evidence="1 2" key="1">
    <citation type="submission" date="2013-07" db="EMBL/GenBank/DDBJ databases">
        <title>The Genome Sequence of Kwoniella mangroviensis CBS10435.</title>
        <authorList>
            <consortium name="The Broad Institute Genome Sequencing Platform"/>
            <person name="Cuomo C."/>
            <person name="Litvintseva A."/>
            <person name="Chen Y."/>
            <person name="Heitman J."/>
            <person name="Sun S."/>
            <person name="Springer D."/>
            <person name="Dromer F."/>
            <person name="Young S.K."/>
            <person name="Zeng Q."/>
            <person name="Gargeya S."/>
            <person name="Fitzgerald M."/>
            <person name="Abouelleil A."/>
            <person name="Alvarado L."/>
            <person name="Berlin A.M."/>
            <person name="Chapman S.B."/>
            <person name="Dewar J."/>
            <person name="Goldberg J."/>
            <person name="Griggs A."/>
            <person name="Gujja S."/>
            <person name="Hansen M."/>
            <person name="Howarth C."/>
            <person name="Imamovic A."/>
            <person name="Larimer J."/>
            <person name="McCowan C."/>
            <person name="Murphy C."/>
            <person name="Pearson M."/>
            <person name="Priest M."/>
            <person name="Roberts A."/>
            <person name="Saif S."/>
            <person name="Shea T."/>
            <person name="Sykes S."/>
            <person name="Wortman J."/>
            <person name="Nusbaum C."/>
            <person name="Birren B."/>
        </authorList>
    </citation>
    <scope>NUCLEOTIDE SEQUENCE [LARGE SCALE GENOMIC DNA]</scope>
    <source>
        <strain evidence="1 2">CBS 10435</strain>
    </source>
</reference>